<name>F8P1X3_SERL9</name>
<feature type="region of interest" description="Disordered" evidence="1">
    <location>
        <begin position="173"/>
        <end position="203"/>
    </location>
</feature>
<dbReference type="OrthoDB" id="3183767at2759"/>
<dbReference type="KEGG" id="sla:SERLADRAFT_371382"/>
<dbReference type="Pfam" id="PF18759">
    <property type="entry name" value="Plavaka"/>
    <property type="match status" value="1"/>
</dbReference>
<sequence>MEDFNNIPVAAGFSQVPYTKHQKLCLRGKKRLSGALTRAKEAFNNKKCQLEFQSSHVTLEFKGTSLEQVDGSRGLGEPSNLASGPAFESLQSSSSDTNPVSPLPLCTALLSQSSNPTISVLEADNSHLKPFTVNGSSHPPASTCMQSIRDRVKRFFNTPRNMFGLFRRFHREELPSHDPEDSEDSDTSEDTPTPFRVEGHSDHSFSPYPNKSCFRLGDWYWNYSVQKSQKSFRQLIDIIGNPSFCPEDIQSVKWSKINKDLGLNNLNGEWLDQDAGWQKTPVTISVPFHSRSADPGTHDHHVTDLFHHSLIQILRNKLTNPHDDQLFHYEPYKLFCHPSDQLHEARVHSEAYTSDTFLKTHYELQESPPQPGCNLQRVVAGFMFSSDSTQLTSFGNAKLWPLSCTKFSSSTPLYVYFANESKYCCAKSSCHLCNHAVYFQSLPDSFKDFAKTHTSNSKLTSTFMTHCQCKCFHAQWCILLDDEFLYAYQHGVIIKCCDGIDRRFYPHILIYSADYPEKILIASIKNLGNCPCPRCLTPMTLVPNRKKVAVACDLIDKKNYAVNSNKVNGFLMAKSLFLTLKAFSHRLGPLGFNVYLMFVVNFMHEVELGVWRSLFVHVLWILDTVNGGLLDRMDLRYRQIPTYRSDTIRQFTTNTSEMRRVTAHHLENLLQCAIPVFNGLILEPHNTQILSLLLCIAPWHGLAKLCIHTDNTLKILDAVTKSLGDKLHRFAANTCSAFCTRELRGKADAQRRRQIQQGTDIQLTSSGAAQKPKTFNLQTYKLHALGNYPAQIRFFGTTDSYSTEPIKHWTGKSRYKKTSKKTYTEQLTHIERREAHIHLMCQKLGMSSEDCAVAADQEASTLDDHHHIGKSQNSPLHITFPSKMYSRDPACTDFVPNLKVHLPHCMQSTLLAPIVSKCHLNDPSPNQQPSIQVILKNDRIYTHSIFCINYTTYNIRRAQDVVNPRMDHCNIMLLAPLDGFDTNLWYELCGPLDRETDSGWYKLNMLCFVPMAEDDAFGFVNPANVLRSCHLVPAFHEGKLHPNGIRMSKFAQDAQDWCYAQKTYQYVSYRFVDRDMMMQYHWGLGIGHTYARVNYQSDQLDKDNGEDSDVFIEEDVNLEFTLQDCEGEDFGYNQDSDEDSDTDKLLLDLDGTDVVGYNYD</sequence>
<protein>
    <submittedName>
        <fullName evidence="2">Uncharacterized protein</fullName>
    </submittedName>
</protein>
<dbReference type="Proteomes" id="UP000008064">
    <property type="component" value="Unassembled WGS sequence"/>
</dbReference>
<feature type="compositionally biased region" description="Acidic residues" evidence="1">
    <location>
        <begin position="180"/>
        <end position="189"/>
    </location>
</feature>
<feature type="compositionally biased region" description="Polar residues" evidence="1">
    <location>
        <begin position="89"/>
        <end position="99"/>
    </location>
</feature>
<reference evidence="2" key="1">
    <citation type="submission" date="2011-04" db="EMBL/GenBank/DDBJ databases">
        <title>Evolution of plant cell wall degrading machinery underlies the functional diversity of forest fungi.</title>
        <authorList>
            <consortium name="US DOE Joint Genome Institute (JGI-PGF)"/>
            <person name="Eastwood D.C."/>
            <person name="Floudas D."/>
            <person name="Binder M."/>
            <person name="Majcherczyk A."/>
            <person name="Schneider P."/>
            <person name="Aerts A."/>
            <person name="Asiegbu F.O."/>
            <person name="Baker S.E."/>
            <person name="Barry K."/>
            <person name="Bendiksby M."/>
            <person name="Blumentritt M."/>
            <person name="Coutinho P.M."/>
            <person name="Cullen D."/>
            <person name="Cullen D."/>
            <person name="Gathman A."/>
            <person name="Goodell B."/>
            <person name="Henrissat B."/>
            <person name="Ihrmark K."/>
            <person name="Kauserud H."/>
            <person name="Kohler A."/>
            <person name="LaButti K."/>
            <person name="Lapidus A."/>
            <person name="Lavin J.L."/>
            <person name="Lee Y.-H."/>
            <person name="Lindquist E."/>
            <person name="Lilly W."/>
            <person name="Lucas S."/>
            <person name="Morin E."/>
            <person name="Murat C."/>
            <person name="Oguiza J.A."/>
            <person name="Park J."/>
            <person name="Pisabarro A.G."/>
            <person name="Riley R."/>
            <person name="Rosling A."/>
            <person name="Salamov A."/>
            <person name="Schmidt O."/>
            <person name="Schmutz J."/>
            <person name="Skrede I."/>
            <person name="Stenlid J."/>
            <person name="Wiebenga A."/>
            <person name="Xie X."/>
            <person name="Kues U."/>
            <person name="Hibbett D.S."/>
            <person name="Hoffmeister D."/>
            <person name="Hogberg N."/>
            <person name="Martin F."/>
            <person name="Grigoriev I.V."/>
            <person name="Watkinson S.C."/>
        </authorList>
    </citation>
    <scope>NUCLEOTIDE SEQUENCE</scope>
    <source>
        <strain evidence="2">S7.9</strain>
    </source>
</reference>
<proteinExistence type="predicted"/>
<dbReference type="HOGENOM" id="CLU_002498_0_0_1"/>
<organism>
    <name type="scientific">Serpula lacrymans var. lacrymans (strain S7.9)</name>
    <name type="common">Dry rot fungus</name>
    <dbReference type="NCBI Taxonomy" id="578457"/>
    <lineage>
        <taxon>Eukaryota</taxon>
        <taxon>Fungi</taxon>
        <taxon>Dikarya</taxon>
        <taxon>Basidiomycota</taxon>
        <taxon>Agaricomycotina</taxon>
        <taxon>Agaricomycetes</taxon>
        <taxon>Agaricomycetidae</taxon>
        <taxon>Boletales</taxon>
        <taxon>Coniophorineae</taxon>
        <taxon>Serpulaceae</taxon>
        <taxon>Serpula</taxon>
    </lineage>
</organism>
<dbReference type="RefSeq" id="XP_007320391.1">
    <property type="nucleotide sequence ID" value="XM_007320329.1"/>
</dbReference>
<evidence type="ECO:0000256" key="1">
    <source>
        <dbReference type="SAM" id="MobiDB-lite"/>
    </source>
</evidence>
<dbReference type="EMBL" id="GL945436">
    <property type="protein sequence ID" value="EGO23151.1"/>
    <property type="molecule type" value="Genomic_DNA"/>
</dbReference>
<dbReference type="InterPro" id="IPR041078">
    <property type="entry name" value="Plavaka"/>
</dbReference>
<feature type="region of interest" description="Disordered" evidence="1">
    <location>
        <begin position="69"/>
        <end position="99"/>
    </location>
</feature>
<gene>
    <name evidence="2" type="ORF">SERLADRAFT_371382</name>
</gene>
<dbReference type="AlphaFoldDB" id="F8P1X3"/>
<accession>F8P1X3</accession>
<evidence type="ECO:0000313" key="2">
    <source>
        <dbReference type="EMBL" id="EGO23151.1"/>
    </source>
</evidence>
<dbReference type="GeneID" id="18810391"/>